<evidence type="ECO:0000256" key="1">
    <source>
        <dbReference type="SAM" id="MobiDB-lite"/>
    </source>
</evidence>
<reference evidence="2 3" key="1">
    <citation type="submission" date="2023-01" db="EMBL/GenBank/DDBJ databases">
        <title>Analysis of 21 Apiospora genomes using comparative genomics revels a genus with tremendous synthesis potential of carbohydrate active enzymes and secondary metabolites.</title>
        <authorList>
            <person name="Sorensen T."/>
        </authorList>
    </citation>
    <scope>NUCLEOTIDE SEQUENCE [LARGE SCALE GENOMIC DNA]</scope>
    <source>
        <strain evidence="2 3">CBS 114990</strain>
    </source>
</reference>
<protein>
    <submittedName>
        <fullName evidence="2">Uncharacterized protein</fullName>
    </submittedName>
</protein>
<proteinExistence type="predicted"/>
<dbReference type="GeneID" id="92039278"/>
<feature type="region of interest" description="Disordered" evidence="1">
    <location>
        <begin position="1"/>
        <end position="27"/>
    </location>
</feature>
<dbReference type="Proteomes" id="UP001433268">
    <property type="component" value="Unassembled WGS sequence"/>
</dbReference>
<gene>
    <name evidence="2" type="ORF">PG997_001903</name>
</gene>
<feature type="compositionally biased region" description="Low complexity" evidence="1">
    <location>
        <begin position="12"/>
        <end position="23"/>
    </location>
</feature>
<evidence type="ECO:0000313" key="2">
    <source>
        <dbReference type="EMBL" id="KAK8091542.1"/>
    </source>
</evidence>
<comment type="caution">
    <text evidence="2">The sequence shown here is derived from an EMBL/GenBank/DDBJ whole genome shotgun (WGS) entry which is preliminary data.</text>
</comment>
<feature type="compositionally biased region" description="Polar residues" evidence="1">
    <location>
        <begin position="1"/>
        <end position="11"/>
    </location>
</feature>
<evidence type="ECO:0000313" key="3">
    <source>
        <dbReference type="Proteomes" id="UP001433268"/>
    </source>
</evidence>
<keyword evidence="3" id="KW-1185">Reference proteome</keyword>
<sequence>MSNNAPFYQTPASSSSVAGSVAGENDEWPVPQDAVEATAIADGELQPLFAQLSIMSGELKKPSTETEVADAWQDVFRFLPPEARRSLLLESPVRSLSQLSPETKQALLGTPKVRTSDDMPGPVLFGAGPGGSPDPPSEQQPVPAFPREPMTVYQGLGSVPPEILMVLHAYIPPLDELLLCHTHPSIFNNDRFSFYRVDAEYQVEWQQFNPRCEDERVPLLYHAISNDAPMSVITDILDSWQANGMDYDMAWAAGRVRTPPIMRPILFATGSGRVDVIQELRQRGASEQDLEHQVRLRAHSAQARARFTDETWWRMETLAIELCNRDVPTGAMRQLWLDACVCAGWKQLFRLFLELALGIAPLRASIRARASWWITGAGRVRRDSKAMFDFLFDRIGAQVMPPIEAQRGDDTFDDWLSSLIVGGANQPKRPLNAAHLLDRMRRQNSFHLLSLATTVPRYILECAADDACLPLTRALHDGLVDLTANYSYTFLTQAFGHDYTPARHPDILRAYMLHVALTSPQGAPQTVRWLACQGLVDLHLNMWELNRPHALQGLASSASAAVLQVNFDAILTRMPDPNAVVDEQVFPVRPVDLIHEHAATFVEFVARAPAHSDAGVGVDLTLASVGTKNAARERRELRESGMEIATMGRSLSQLMVEASISYEVRRRILDWCIVMGTNDVPAVIRDV</sequence>
<organism evidence="2 3">
    <name type="scientific">Apiospora hydei</name>
    <dbReference type="NCBI Taxonomy" id="1337664"/>
    <lineage>
        <taxon>Eukaryota</taxon>
        <taxon>Fungi</taxon>
        <taxon>Dikarya</taxon>
        <taxon>Ascomycota</taxon>
        <taxon>Pezizomycotina</taxon>
        <taxon>Sordariomycetes</taxon>
        <taxon>Xylariomycetidae</taxon>
        <taxon>Amphisphaeriales</taxon>
        <taxon>Apiosporaceae</taxon>
        <taxon>Apiospora</taxon>
    </lineage>
</organism>
<name>A0ABR1X7W4_9PEZI</name>
<accession>A0ABR1X7W4</accession>
<dbReference type="EMBL" id="JAQQWN010000003">
    <property type="protein sequence ID" value="KAK8091542.1"/>
    <property type="molecule type" value="Genomic_DNA"/>
</dbReference>
<dbReference type="RefSeq" id="XP_066673514.1">
    <property type="nucleotide sequence ID" value="XM_066806218.1"/>
</dbReference>